<dbReference type="PANTHER" id="PTHR47178">
    <property type="entry name" value="MONOOXYGENASE, FAD-BINDING"/>
    <property type="match status" value="1"/>
</dbReference>
<feature type="compositionally biased region" description="Basic and acidic residues" evidence="5">
    <location>
        <begin position="115"/>
        <end position="131"/>
    </location>
</feature>
<gene>
    <name evidence="7" type="ORF">P43SY_008505</name>
</gene>
<feature type="compositionally biased region" description="Low complexity" evidence="5">
    <location>
        <begin position="85"/>
        <end position="94"/>
    </location>
</feature>
<keyword evidence="8" id="KW-1185">Reference proteome</keyword>
<feature type="compositionally biased region" description="Polar residues" evidence="5">
    <location>
        <begin position="7"/>
        <end position="18"/>
    </location>
</feature>
<keyword evidence="4" id="KW-0503">Monooxygenase</keyword>
<keyword evidence="1" id="KW-0285">Flavoprotein</keyword>
<keyword evidence="2" id="KW-0274">FAD</keyword>
<evidence type="ECO:0000256" key="1">
    <source>
        <dbReference type="ARBA" id="ARBA00022630"/>
    </source>
</evidence>
<evidence type="ECO:0000313" key="7">
    <source>
        <dbReference type="EMBL" id="KAJ0409633.1"/>
    </source>
</evidence>
<dbReference type="GO" id="GO:0004497">
    <property type="term" value="F:monooxygenase activity"/>
    <property type="evidence" value="ECO:0007669"/>
    <property type="project" value="UniProtKB-KW"/>
</dbReference>
<evidence type="ECO:0000313" key="8">
    <source>
        <dbReference type="Proteomes" id="UP001209570"/>
    </source>
</evidence>
<evidence type="ECO:0000259" key="6">
    <source>
        <dbReference type="Pfam" id="PF01494"/>
    </source>
</evidence>
<dbReference type="PANTHER" id="PTHR47178:SF5">
    <property type="entry name" value="FAD-BINDING DOMAIN-CONTAINING PROTEIN"/>
    <property type="match status" value="1"/>
</dbReference>
<dbReference type="SUPFAM" id="SSF51905">
    <property type="entry name" value="FAD/NAD(P)-binding domain"/>
    <property type="match status" value="1"/>
</dbReference>
<proteinExistence type="predicted"/>
<feature type="region of interest" description="Disordered" evidence="5">
    <location>
        <begin position="1"/>
        <end position="94"/>
    </location>
</feature>
<dbReference type="Proteomes" id="UP001209570">
    <property type="component" value="Unassembled WGS sequence"/>
</dbReference>
<protein>
    <recommendedName>
        <fullName evidence="6">FAD-binding domain-containing protein</fullName>
    </recommendedName>
</protein>
<evidence type="ECO:0000256" key="2">
    <source>
        <dbReference type="ARBA" id="ARBA00022827"/>
    </source>
</evidence>
<dbReference type="PRINTS" id="PR00420">
    <property type="entry name" value="RNGMNOXGNASE"/>
</dbReference>
<dbReference type="AlphaFoldDB" id="A0AAD5LQW5"/>
<evidence type="ECO:0000256" key="3">
    <source>
        <dbReference type="ARBA" id="ARBA00023002"/>
    </source>
</evidence>
<dbReference type="Gene3D" id="3.50.50.60">
    <property type="entry name" value="FAD/NAD(P)-binding domain"/>
    <property type="match status" value="1"/>
</dbReference>
<feature type="region of interest" description="Disordered" evidence="5">
    <location>
        <begin position="115"/>
        <end position="185"/>
    </location>
</feature>
<dbReference type="Pfam" id="PF01494">
    <property type="entry name" value="FAD_binding_3"/>
    <property type="match status" value="1"/>
</dbReference>
<dbReference type="Pfam" id="PF13450">
    <property type="entry name" value="NAD_binding_8"/>
    <property type="match status" value="1"/>
</dbReference>
<feature type="compositionally biased region" description="Basic and acidic residues" evidence="5">
    <location>
        <begin position="19"/>
        <end position="31"/>
    </location>
</feature>
<name>A0AAD5LQW5_PYTIN</name>
<organism evidence="7 8">
    <name type="scientific">Pythium insidiosum</name>
    <name type="common">Pythiosis disease agent</name>
    <dbReference type="NCBI Taxonomy" id="114742"/>
    <lineage>
        <taxon>Eukaryota</taxon>
        <taxon>Sar</taxon>
        <taxon>Stramenopiles</taxon>
        <taxon>Oomycota</taxon>
        <taxon>Peronosporomycetes</taxon>
        <taxon>Pythiales</taxon>
        <taxon>Pythiaceae</taxon>
        <taxon>Pythium</taxon>
    </lineage>
</organism>
<comment type="caution">
    <text evidence="7">The sequence shown here is derived from an EMBL/GenBank/DDBJ whole genome shotgun (WGS) entry which is preliminary data.</text>
</comment>
<dbReference type="InterPro" id="IPR036188">
    <property type="entry name" value="FAD/NAD-bd_sf"/>
</dbReference>
<keyword evidence="3" id="KW-0560">Oxidoreductase</keyword>
<sequence length="632" mass="70480">MGRNKTHTIPTQATMYEQRQTKDASHSDESKRRRMIRWIRKTMGMSEQPTRELHYHPHPHHHYGGGAHPPPPVPHPSSHARHHSGYNSGHHSSGIVTVDLNDEFQHLQLRDPYGHQYEERSSLSRSGERQLARKYSHSSNGSAGGSGREVSSSSVFTTTAYPHSSQPYYPPSVSEQCHTSSGSGYSTASSSASSIFEFSHQMPLVHQIQQARHSNPHQPAPHVLIVGGGIGGLCLAQGLKKHGIPFTVFERDPAPNYRTQGYRLRINSSGYEALKANLSRESFEVFLRSTGHFLPGFMYVDAHSGGAAPANVKFPHKSSITQHVFSSDRAMLRSLLLMDLVEGHEIHFGLSFKRYQTLPNGRVEVHFDNGRVAEGSVLVGADGTTSRVRRQYLPRHITLLDTDSGAIYGKTPITPDIENYFATGSTTMVTSQAPRMTLVIEPRCATKMDLQDYMAATGGLHNAANTELPDLHRYLCWVLIARAEHFHVRDDMTVQDLYAMTPDEVAELSKQITGAWCPRVRAIFEQQAPEWCSFMRISSMSPDMKPWQPTQVTLLGDAAHTMAPAGIGCNTAMQDARILVQCFREYGVNVDAIAEYERAMREHGREGIDISIEAGKRMYDLPEVEAMRSVVY</sequence>
<feature type="domain" description="FAD-binding" evidence="6">
    <location>
        <begin position="531"/>
        <end position="581"/>
    </location>
</feature>
<reference evidence="7" key="1">
    <citation type="submission" date="2021-12" db="EMBL/GenBank/DDBJ databases">
        <title>Prjna785345.</title>
        <authorList>
            <person name="Rujirawat T."/>
            <person name="Krajaejun T."/>
        </authorList>
    </citation>
    <scope>NUCLEOTIDE SEQUENCE</scope>
    <source>
        <strain evidence="7">Pi057C3</strain>
    </source>
</reference>
<dbReference type="InterPro" id="IPR002938">
    <property type="entry name" value="FAD-bd"/>
</dbReference>
<accession>A0AAD5LQW5</accession>
<feature type="compositionally biased region" description="Low complexity" evidence="5">
    <location>
        <begin position="161"/>
        <end position="185"/>
    </location>
</feature>
<evidence type="ECO:0000256" key="5">
    <source>
        <dbReference type="SAM" id="MobiDB-lite"/>
    </source>
</evidence>
<evidence type="ECO:0000256" key="4">
    <source>
        <dbReference type="ARBA" id="ARBA00023033"/>
    </source>
</evidence>
<dbReference type="GO" id="GO:0071949">
    <property type="term" value="F:FAD binding"/>
    <property type="evidence" value="ECO:0007669"/>
    <property type="project" value="InterPro"/>
</dbReference>
<dbReference type="EMBL" id="JAKCXM010000003">
    <property type="protein sequence ID" value="KAJ0409633.1"/>
    <property type="molecule type" value="Genomic_DNA"/>
</dbReference>